<dbReference type="GO" id="GO:0016491">
    <property type="term" value="F:oxidoreductase activity"/>
    <property type="evidence" value="ECO:0007669"/>
    <property type="project" value="UniProtKB-KW"/>
</dbReference>
<dbReference type="PANTHER" id="PTHR35870:SF1">
    <property type="entry name" value="PROTEIN, PUTATIVE (AFU_ORTHOLOGUE AFUA_5G03330)-RELATED"/>
    <property type="match status" value="1"/>
</dbReference>
<dbReference type="OrthoDB" id="10004862at2759"/>
<dbReference type="PANTHER" id="PTHR35870">
    <property type="entry name" value="PROTEIN, PUTATIVE (AFU_ORTHOLOGUE AFUA_5G03330)-RELATED"/>
    <property type="match status" value="1"/>
</dbReference>
<organism evidence="2 3">
    <name type="scientific">Pterulicium gracile</name>
    <dbReference type="NCBI Taxonomy" id="1884261"/>
    <lineage>
        <taxon>Eukaryota</taxon>
        <taxon>Fungi</taxon>
        <taxon>Dikarya</taxon>
        <taxon>Basidiomycota</taxon>
        <taxon>Agaricomycotina</taxon>
        <taxon>Agaricomycetes</taxon>
        <taxon>Agaricomycetidae</taxon>
        <taxon>Agaricales</taxon>
        <taxon>Pleurotineae</taxon>
        <taxon>Pterulaceae</taxon>
        <taxon>Pterulicium</taxon>
    </lineage>
</organism>
<dbReference type="STRING" id="1884261.A0A5C3QMA1"/>
<evidence type="ECO:0000313" key="3">
    <source>
        <dbReference type="Proteomes" id="UP000305067"/>
    </source>
</evidence>
<gene>
    <name evidence="2" type="ORF">BDV98DRAFT_566194</name>
</gene>
<dbReference type="EMBL" id="ML178822">
    <property type="protein sequence ID" value="TFL02657.1"/>
    <property type="molecule type" value="Genomic_DNA"/>
</dbReference>
<accession>A0A5C3QMA1</accession>
<name>A0A5C3QMA1_9AGAR</name>
<dbReference type="Proteomes" id="UP000305067">
    <property type="component" value="Unassembled WGS sequence"/>
</dbReference>
<keyword evidence="1" id="KW-0560">Oxidoreductase</keyword>
<sequence length="498" mass="54727">MDLFPVPTMPKHFLEPRRLPGATPESTEALRKVLRENHEKWHAIFHDLGFHNHVAHHVIAIWALGASAESVQEAYDAELHMQRPIAHGVTADMVPITESNFSEHLGEQRYYQNYLAFFDEKIASLGPAEVIAKFILSPAYNTSQSDMLNRYHAGLIHGFIHAGYGLEFGLPGMVSEGLAMTAATPPDPAGDIISSFTTTSQDSSFISQALSSLSLAPPKPATPVQTPHALSFLSRIDAGPTLTMERTPFMGAEFYAKHGWKVKAFARKWIGSAAHGLDGGALQKLLEKKVEELAWMNVVIYAAGGLNAEDNKDFKADFFSMHLVTSSTFLSSHIAHLHPQASLTLLQAYFSSVVFWYIVRRGGTSIDLATFYRNTDTFLQTNPSFNAKISPSTQGQGPASAWTAITESGLTREDEHYPKIQRALLHYSVLYGTKTFADETFPGDSLKVFEKLDGTLFFRAAAATEKRTGPDVVVKGAGYGDTNAFWDGRPGNEEHAGH</sequence>
<keyword evidence="3" id="KW-1185">Reference proteome</keyword>
<evidence type="ECO:0008006" key="4">
    <source>
        <dbReference type="Google" id="ProtNLM"/>
    </source>
</evidence>
<dbReference type="InterPro" id="IPR025337">
    <property type="entry name" value="Questin_oxidase-like"/>
</dbReference>
<protein>
    <recommendedName>
        <fullName evidence="4">Oxidoreductase AflY</fullName>
    </recommendedName>
</protein>
<dbReference type="Pfam" id="PF14027">
    <property type="entry name" value="Questin_oxidase"/>
    <property type="match status" value="1"/>
</dbReference>
<dbReference type="AlphaFoldDB" id="A0A5C3QMA1"/>
<reference evidence="2 3" key="1">
    <citation type="journal article" date="2019" name="Nat. Ecol. Evol.">
        <title>Megaphylogeny resolves global patterns of mushroom evolution.</title>
        <authorList>
            <person name="Varga T."/>
            <person name="Krizsan K."/>
            <person name="Foldi C."/>
            <person name="Dima B."/>
            <person name="Sanchez-Garcia M."/>
            <person name="Sanchez-Ramirez S."/>
            <person name="Szollosi G.J."/>
            <person name="Szarkandi J.G."/>
            <person name="Papp V."/>
            <person name="Albert L."/>
            <person name="Andreopoulos W."/>
            <person name="Angelini C."/>
            <person name="Antonin V."/>
            <person name="Barry K.W."/>
            <person name="Bougher N.L."/>
            <person name="Buchanan P."/>
            <person name="Buyck B."/>
            <person name="Bense V."/>
            <person name="Catcheside P."/>
            <person name="Chovatia M."/>
            <person name="Cooper J."/>
            <person name="Damon W."/>
            <person name="Desjardin D."/>
            <person name="Finy P."/>
            <person name="Geml J."/>
            <person name="Haridas S."/>
            <person name="Hughes K."/>
            <person name="Justo A."/>
            <person name="Karasinski D."/>
            <person name="Kautmanova I."/>
            <person name="Kiss B."/>
            <person name="Kocsube S."/>
            <person name="Kotiranta H."/>
            <person name="LaButti K.M."/>
            <person name="Lechner B.E."/>
            <person name="Liimatainen K."/>
            <person name="Lipzen A."/>
            <person name="Lukacs Z."/>
            <person name="Mihaltcheva S."/>
            <person name="Morgado L.N."/>
            <person name="Niskanen T."/>
            <person name="Noordeloos M.E."/>
            <person name="Ohm R.A."/>
            <person name="Ortiz-Santana B."/>
            <person name="Ovrebo C."/>
            <person name="Racz N."/>
            <person name="Riley R."/>
            <person name="Savchenko A."/>
            <person name="Shiryaev A."/>
            <person name="Soop K."/>
            <person name="Spirin V."/>
            <person name="Szebenyi C."/>
            <person name="Tomsovsky M."/>
            <person name="Tulloss R.E."/>
            <person name="Uehling J."/>
            <person name="Grigoriev I.V."/>
            <person name="Vagvolgyi C."/>
            <person name="Papp T."/>
            <person name="Martin F.M."/>
            <person name="Miettinen O."/>
            <person name="Hibbett D.S."/>
            <person name="Nagy L.G."/>
        </authorList>
    </citation>
    <scope>NUCLEOTIDE SEQUENCE [LARGE SCALE GENOMIC DNA]</scope>
    <source>
        <strain evidence="2 3">CBS 309.79</strain>
    </source>
</reference>
<proteinExistence type="predicted"/>
<evidence type="ECO:0000256" key="1">
    <source>
        <dbReference type="ARBA" id="ARBA00023002"/>
    </source>
</evidence>
<evidence type="ECO:0000313" key="2">
    <source>
        <dbReference type="EMBL" id="TFL02657.1"/>
    </source>
</evidence>